<dbReference type="Proteomes" id="UP001066276">
    <property type="component" value="Chromosome 7"/>
</dbReference>
<proteinExistence type="predicted"/>
<organism evidence="2 3">
    <name type="scientific">Pleurodeles waltl</name>
    <name type="common">Iberian ribbed newt</name>
    <dbReference type="NCBI Taxonomy" id="8319"/>
    <lineage>
        <taxon>Eukaryota</taxon>
        <taxon>Metazoa</taxon>
        <taxon>Chordata</taxon>
        <taxon>Craniata</taxon>
        <taxon>Vertebrata</taxon>
        <taxon>Euteleostomi</taxon>
        <taxon>Amphibia</taxon>
        <taxon>Batrachia</taxon>
        <taxon>Caudata</taxon>
        <taxon>Salamandroidea</taxon>
        <taxon>Salamandridae</taxon>
        <taxon>Pleurodelinae</taxon>
        <taxon>Pleurodeles</taxon>
    </lineage>
</organism>
<gene>
    <name evidence="2" type="ORF">NDU88_001786</name>
</gene>
<dbReference type="EMBL" id="JANPWB010000011">
    <property type="protein sequence ID" value="KAJ1123315.1"/>
    <property type="molecule type" value="Genomic_DNA"/>
</dbReference>
<accession>A0AAV7P506</accession>
<feature type="region of interest" description="Disordered" evidence="1">
    <location>
        <begin position="1"/>
        <end position="38"/>
    </location>
</feature>
<keyword evidence="3" id="KW-1185">Reference proteome</keyword>
<evidence type="ECO:0000256" key="1">
    <source>
        <dbReference type="SAM" id="MobiDB-lite"/>
    </source>
</evidence>
<dbReference type="AlphaFoldDB" id="A0AAV7P506"/>
<evidence type="ECO:0000313" key="3">
    <source>
        <dbReference type="Proteomes" id="UP001066276"/>
    </source>
</evidence>
<protein>
    <submittedName>
        <fullName evidence="2">Uncharacterized protein</fullName>
    </submittedName>
</protein>
<comment type="caution">
    <text evidence="2">The sequence shown here is derived from an EMBL/GenBank/DDBJ whole genome shotgun (WGS) entry which is preliminary data.</text>
</comment>
<reference evidence="2" key="1">
    <citation type="journal article" date="2022" name="bioRxiv">
        <title>Sequencing and chromosome-scale assembly of the giantPleurodeles waltlgenome.</title>
        <authorList>
            <person name="Brown T."/>
            <person name="Elewa A."/>
            <person name="Iarovenko S."/>
            <person name="Subramanian E."/>
            <person name="Araus A.J."/>
            <person name="Petzold A."/>
            <person name="Susuki M."/>
            <person name="Suzuki K.-i.T."/>
            <person name="Hayashi T."/>
            <person name="Toyoda A."/>
            <person name="Oliveira C."/>
            <person name="Osipova E."/>
            <person name="Leigh N.D."/>
            <person name="Simon A."/>
            <person name="Yun M.H."/>
        </authorList>
    </citation>
    <scope>NUCLEOTIDE SEQUENCE</scope>
    <source>
        <strain evidence="2">20211129_DDA</strain>
        <tissue evidence="2">Liver</tissue>
    </source>
</reference>
<sequence>MKTASLDTRRAEGGESRDNSGPRAAQHGEGEGQSPRQCESVRGGFLILFHRGASTQWGAGVNVGAPSLTVCWHQRAPAVFRAPDLCVPHGPRLPWNSTF</sequence>
<evidence type="ECO:0000313" key="2">
    <source>
        <dbReference type="EMBL" id="KAJ1123315.1"/>
    </source>
</evidence>
<feature type="compositionally biased region" description="Basic and acidic residues" evidence="1">
    <location>
        <begin position="7"/>
        <end position="30"/>
    </location>
</feature>
<name>A0AAV7P506_PLEWA</name>